<keyword evidence="10" id="KW-1185">Reference proteome</keyword>
<dbReference type="AlphaFoldDB" id="A0A928VS18"/>
<sequence length="258" mass="28841">MPTSSSEVIYDLQQVSYQFESGLALENISCQFNRGETVGLIGSSGAGKSTLLKLLNLMLAPTDGALLVFDRHTDQLSLKSRRRLQQQIGTIYQHLHLVDNLQVIHNVNAGNLGRWSWLKALISLVYPLGRRDAYAALERVGIPEKLYERTDQLSGGQQQRVAIARVLMQDPLVLLADEPTASLDRELSQEVMALLCQLCAERGRTLIVSLHDVDLARQYCDRLIGLRQGRLIFDRPTAAVTETMLAQLYQRALASRND</sequence>
<dbReference type="GO" id="GO:0005524">
    <property type="term" value="F:ATP binding"/>
    <property type="evidence" value="ECO:0007669"/>
    <property type="project" value="UniProtKB-KW"/>
</dbReference>
<keyword evidence="3" id="KW-0547">Nucleotide-binding</keyword>
<comment type="caution">
    <text evidence="9">The sequence shown here is derived from an EMBL/GenBank/DDBJ whole genome shotgun (WGS) entry which is preliminary data.</text>
</comment>
<organism evidence="9 10">
    <name type="scientific">Romeriopsis navalis LEGE 11480</name>
    <dbReference type="NCBI Taxonomy" id="2777977"/>
    <lineage>
        <taxon>Bacteria</taxon>
        <taxon>Bacillati</taxon>
        <taxon>Cyanobacteriota</taxon>
        <taxon>Cyanophyceae</taxon>
        <taxon>Leptolyngbyales</taxon>
        <taxon>Leptolyngbyaceae</taxon>
        <taxon>Romeriopsis</taxon>
        <taxon>Romeriopsis navalis</taxon>
    </lineage>
</organism>
<evidence type="ECO:0000313" key="10">
    <source>
        <dbReference type="Proteomes" id="UP000625316"/>
    </source>
</evidence>
<dbReference type="PANTHER" id="PTHR43166">
    <property type="entry name" value="AMINO ACID IMPORT ATP-BINDING PROTEIN"/>
    <property type="match status" value="1"/>
</dbReference>
<dbReference type="PROSITE" id="PS50893">
    <property type="entry name" value="ABC_TRANSPORTER_2"/>
    <property type="match status" value="1"/>
</dbReference>
<keyword evidence="5" id="KW-0918">Phosphonate transport</keyword>
<dbReference type="InterPro" id="IPR017871">
    <property type="entry name" value="ABC_transporter-like_CS"/>
</dbReference>
<dbReference type="InterPro" id="IPR050086">
    <property type="entry name" value="MetN_ABC_transporter-like"/>
</dbReference>
<dbReference type="CDD" id="cd03256">
    <property type="entry name" value="ABC_PhnC_transporter"/>
    <property type="match status" value="1"/>
</dbReference>
<dbReference type="Pfam" id="PF00005">
    <property type="entry name" value="ABC_tran"/>
    <property type="match status" value="1"/>
</dbReference>
<evidence type="ECO:0000256" key="2">
    <source>
        <dbReference type="ARBA" id="ARBA00022475"/>
    </source>
</evidence>
<proteinExistence type="predicted"/>
<keyword evidence="1" id="KW-0813">Transport</keyword>
<dbReference type="InterPro" id="IPR027417">
    <property type="entry name" value="P-loop_NTPase"/>
</dbReference>
<evidence type="ECO:0000256" key="4">
    <source>
        <dbReference type="ARBA" id="ARBA00022840"/>
    </source>
</evidence>
<gene>
    <name evidence="9" type="ORF">IQ266_15095</name>
</gene>
<evidence type="ECO:0000256" key="3">
    <source>
        <dbReference type="ARBA" id="ARBA00022741"/>
    </source>
</evidence>
<protein>
    <submittedName>
        <fullName evidence="9">Phosphonate ABC transporter ATP-binding protein</fullName>
    </submittedName>
</protein>
<dbReference type="GO" id="GO:0016887">
    <property type="term" value="F:ATP hydrolysis activity"/>
    <property type="evidence" value="ECO:0007669"/>
    <property type="project" value="InterPro"/>
</dbReference>
<evidence type="ECO:0000259" key="8">
    <source>
        <dbReference type="PROSITE" id="PS50893"/>
    </source>
</evidence>
<reference evidence="9" key="1">
    <citation type="submission" date="2020-10" db="EMBL/GenBank/DDBJ databases">
        <authorList>
            <person name="Castelo-Branco R."/>
            <person name="Eusebio N."/>
            <person name="Adriana R."/>
            <person name="Vieira A."/>
            <person name="Brugerolle De Fraissinette N."/>
            <person name="Rezende De Castro R."/>
            <person name="Schneider M.P."/>
            <person name="Vasconcelos V."/>
            <person name="Leao P.N."/>
        </authorList>
    </citation>
    <scope>NUCLEOTIDE SEQUENCE</scope>
    <source>
        <strain evidence="9">LEGE 11480</strain>
    </source>
</reference>
<dbReference type="InterPro" id="IPR012693">
    <property type="entry name" value="ABC_transpr_PhnC"/>
</dbReference>
<keyword evidence="2" id="KW-1003">Cell membrane</keyword>
<evidence type="ECO:0000313" key="9">
    <source>
        <dbReference type="EMBL" id="MBE9031059.1"/>
    </source>
</evidence>
<evidence type="ECO:0000256" key="7">
    <source>
        <dbReference type="ARBA" id="ARBA00023136"/>
    </source>
</evidence>
<dbReference type="PANTHER" id="PTHR43166:SF6">
    <property type="entry name" value="PHOSPHONATES IMPORT ATP-BINDING PROTEIN PHNC"/>
    <property type="match status" value="1"/>
</dbReference>
<evidence type="ECO:0000256" key="5">
    <source>
        <dbReference type="ARBA" id="ARBA00022885"/>
    </source>
</evidence>
<evidence type="ECO:0000256" key="6">
    <source>
        <dbReference type="ARBA" id="ARBA00022967"/>
    </source>
</evidence>
<dbReference type="InterPro" id="IPR003593">
    <property type="entry name" value="AAA+_ATPase"/>
</dbReference>
<dbReference type="GO" id="GO:0015416">
    <property type="term" value="F:ABC-type phosphonate transporter activity"/>
    <property type="evidence" value="ECO:0007669"/>
    <property type="project" value="InterPro"/>
</dbReference>
<keyword evidence="6" id="KW-1278">Translocase</keyword>
<dbReference type="Proteomes" id="UP000625316">
    <property type="component" value="Unassembled WGS sequence"/>
</dbReference>
<dbReference type="GO" id="GO:0016020">
    <property type="term" value="C:membrane"/>
    <property type="evidence" value="ECO:0007669"/>
    <property type="project" value="InterPro"/>
</dbReference>
<dbReference type="Gene3D" id="3.40.50.300">
    <property type="entry name" value="P-loop containing nucleotide triphosphate hydrolases"/>
    <property type="match status" value="1"/>
</dbReference>
<keyword evidence="7" id="KW-0472">Membrane</keyword>
<accession>A0A928VS18</accession>
<dbReference type="PROSITE" id="PS00211">
    <property type="entry name" value="ABC_TRANSPORTER_1"/>
    <property type="match status" value="1"/>
</dbReference>
<dbReference type="InterPro" id="IPR003439">
    <property type="entry name" value="ABC_transporter-like_ATP-bd"/>
</dbReference>
<dbReference type="SUPFAM" id="SSF52540">
    <property type="entry name" value="P-loop containing nucleoside triphosphate hydrolases"/>
    <property type="match status" value="1"/>
</dbReference>
<dbReference type="EMBL" id="JADEXQ010000051">
    <property type="protein sequence ID" value="MBE9031059.1"/>
    <property type="molecule type" value="Genomic_DNA"/>
</dbReference>
<name>A0A928VS18_9CYAN</name>
<feature type="domain" description="ABC transporter" evidence="8">
    <location>
        <begin position="10"/>
        <end position="253"/>
    </location>
</feature>
<keyword evidence="4 9" id="KW-0067">ATP-binding</keyword>
<evidence type="ECO:0000256" key="1">
    <source>
        <dbReference type="ARBA" id="ARBA00022448"/>
    </source>
</evidence>
<dbReference type="RefSeq" id="WP_264325889.1">
    <property type="nucleotide sequence ID" value="NZ_JADEXQ010000051.1"/>
</dbReference>
<dbReference type="SMART" id="SM00382">
    <property type="entry name" value="AAA"/>
    <property type="match status" value="1"/>
</dbReference>